<proteinExistence type="predicted"/>
<keyword evidence="1" id="KW-0472">Membrane</keyword>
<feature type="transmembrane region" description="Helical" evidence="1">
    <location>
        <begin position="55"/>
        <end position="74"/>
    </location>
</feature>
<accession>A0ABQ8A9R7</accession>
<dbReference type="Proteomes" id="UP000824890">
    <property type="component" value="Unassembled WGS sequence"/>
</dbReference>
<dbReference type="EMBL" id="JAGKQM010000013">
    <property type="protein sequence ID" value="KAH0889057.1"/>
    <property type="molecule type" value="Genomic_DNA"/>
</dbReference>
<keyword evidence="3" id="KW-1185">Reference proteome</keyword>
<gene>
    <name evidence="2" type="ORF">HID58_051486</name>
</gene>
<evidence type="ECO:0000256" key="1">
    <source>
        <dbReference type="SAM" id="Phobius"/>
    </source>
</evidence>
<comment type="caution">
    <text evidence="2">The sequence shown here is derived from an EMBL/GenBank/DDBJ whole genome shotgun (WGS) entry which is preliminary data.</text>
</comment>
<sequence>MDWGTELGVLIRPSPVLNRDISLVWWCVLSQLGGRVAAVYLRFRCMRIRVVGCSVVYGGFSPVFGGLSLFVFMIESFEVTRLLRVRLAVSVSSLSRLSIRLSAKKTGLGSLTRARASVFRASIGSVEAQPARRPSGMLAFPVSRHIASFLGGASPQPVFLGLFDAVVVLTFAFLSILPVDSCGAALAVWYAPSPFHLSGLRIMISGELKL</sequence>
<reference evidence="2 3" key="1">
    <citation type="submission" date="2021-05" db="EMBL/GenBank/DDBJ databases">
        <title>Genome Assembly of Synthetic Allotetraploid Brassica napus Reveals Homoeologous Exchanges between Subgenomes.</title>
        <authorList>
            <person name="Davis J.T."/>
        </authorList>
    </citation>
    <scope>NUCLEOTIDE SEQUENCE [LARGE SCALE GENOMIC DNA]</scope>
    <source>
        <strain evidence="3">cv. Da-Ae</strain>
        <tissue evidence="2">Seedling</tissue>
    </source>
</reference>
<feature type="transmembrane region" description="Helical" evidence="1">
    <location>
        <begin position="158"/>
        <end position="191"/>
    </location>
</feature>
<organism evidence="2 3">
    <name type="scientific">Brassica napus</name>
    <name type="common">Rape</name>
    <dbReference type="NCBI Taxonomy" id="3708"/>
    <lineage>
        <taxon>Eukaryota</taxon>
        <taxon>Viridiplantae</taxon>
        <taxon>Streptophyta</taxon>
        <taxon>Embryophyta</taxon>
        <taxon>Tracheophyta</taxon>
        <taxon>Spermatophyta</taxon>
        <taxon>Magnoliopsida</taxon>
        <taxon>eudicotyledons</taxon>
        <taxon>Gunneridae</taxon>
        <taxon>Pentapetalae</taxon>
        <taxon>rosids</taxon>
        <taxon>malvids</taxon>
        <taxon>Brassicales</taxon>
        <taxon>Brassicaceae</taxon>
        <taxon>Brassiceae</taxon>
        <taxon>Brassica</taxon>
    </lineage>
</organism>
<name>A0ABQ8A9R7_BRANA</name>
<protein>
    <submittedName>
        <fullName evidence="2">Uncharacterized protein</fullName>
    </submittedName>
</protein>
<keyword evidence="1" id="KW-1133">Transmembrane helix</keyword>
<evidence type="ECO:0000313" key="3">
    <source>
        <dbReference type="Proteomes" id="UP000824890"/>
    </source>
</evidence>
<keyword evidence="1" id="KW-0812">Transmembrane</keyword>
<feature type="transmembrane region" description="Helical" evidence="1">
    <location>
        <begin position="23"/>
        <end position="43"/>
    </location>
</feature>
<evidence type="ECO:0000313" key="2">
    <source>
        <dbReference type="EMBL" id="KAH0889057.1"/>
    </source>
</evidence>